<dbReference type="Proteomes" id="UP000805649">
    <property type="component" value="Unassembled WGS sequence"/>
</dbReference>
<gene>
    <name evidence="1" type="ORF">CTRU02_215254</name>
</gene>
<sequence>MKWEVQAFPDGPTLTLGGTVEQIYKRLVEINPNFDADWGVGDPKVADDAAALKRRTDFTGSSFLCGGKWPRTGVGDASKGIDYLYTVPEKSRNGAGPGNCGKVSCSGSEGQGASIYWCNDDTQPKELASFGSIADGALFLYRSCKTSGLFPMVSGQVFHKTNCNVIIANSYC</sequence>
<protein>
    <submittedName>
        <fullName evidence="1">Uncharacterized protein</fullName>
    </submittedName>
</protein>
<reference evidence="1 2" key="1">
    <citation type="journal article" date="2020" name="Phytopathology">
        <title>Genome Sequence Resources of Colletotrichum truncatum, C. plurivorum, C. musicola, and C. sojae: Four Species Pathogenic to Soybean (Glycine max).</title>
        <authorList>
            <person name="Rogerio F."/>
            <person name="Boufleur T.R."/>
            <person name="Ciampi-Guillardi M."/>
            <person name="Sukno S.A."/>
            <person name="Thon M.R."/>
            <person name="Massola Junior N.S."/>
            <person name="Baroncelli R."/>
        </authorList>
    </citation>
    <scope>NUCLEOTIDE SEQUENCE [LARGE SCALE GENOMIC DNA]</scope>
    <source>
        <strain evidence="1 2">CMES1059</strain>
    </source>
</reference>
<accession>A0ACC3YD91</accession>
<organism evidence="1 2">
    <name type="scientific">Colletotrichum truncatum</name>
    <name type="common">Anthracnose fungus</name>
    <name type="synonym">Colletotrichum capsici</name>
    <dbReference type="NCBI Taxonomy" id="5467"/>
    <lineage>
        <taxon>Eukaryota</taxon>
        <taxon>Fungi</taxon>
        <taxon>Dikarya</taxon>
        <taxon>Ascomycota</taxon>
        <taxon>Pezizomycotina</taxon>
        <taxon>Sordariomycetes</taxon>
        <taxon>Hypocreomycetidae</taxon>
        <taxon>Glomerellales</taxon>
        <taxon>Glomerellaceae</taxon>
        <taxon>Colletotrichum</taxon>
        <taxon>Colletotrichum truncatum species complex</taxon>
    </lineage>
</organism>
<keyword evidence="2" id="KW-1185">Reference proteome</keyword>
<comment type="caution">
    <text evidence="1">The sequence shown here is derived from an EMBL/GenBank/DDBJ whole genome shotgun (WGS) entry which is preliminary data.</text>
</comment>
<proteinExistence type="predicted"/>
<name>A0ACC3YD91_COLTU</name>
<evidence type="ECO:0000313" key="1">
    <source>
        <dbReference type="EMBL" id="KAL0929824.1"/>
    </source>
</evidence>
<dbReference type="EMBL" id="VUJX02000014">
    <property type="protein sequence ID" value="KAL0929824.1"/>
    <property type="molecule type" value="Genomic_DNA"/>
</dbReference>
<evidence type="ECO:0000313" key="2">
    <source>
        <dbReference type="Proteomes" id="UP000805649"/>
    </source>
</evidence>